<dbReference type="PANTHER" id="PTHR43685:SF3">
    <property type="entry name" value="SLR2126 PROTEIN"/>
    <property type="match status" value="1"/>
</dbReference>
<dbReference type="RefSeq" id="WP_096993063.1">
    <property type="nucleotide sequence ID" value="NZ_JBHSII010000001.1"/>
</dbReference>
<dbReference type="Pfam" id="PF02709">
    <property type="entry name" value="Glyco_transf_7C"/>
    <property type="match status" value="1"/>
</dbReference>
<evidence type="ECO:0000259" key="2">
    <source>
        <dbReference type="Pfam" id="PF00535"/>
    </source>
</evidence>
<dbReference type="InterPro" id="IPR001173">
    <property type="entry name" value="Glyco_trans_2-like"/>
</dbReference>
<evidence type="ECO:0000259" key="3">
    <source>
        <dbReference type="Pfam" id="PF02709"/>
    </source>
</evidence>
<name>A0A240EH10_9VIBR</name>
<dbReference type="SUPFAM" id="SSF53448">
    <property type="entry name" value="Nucleotide-diphospho-sugar transferases"/>
    <property type="match status" value="1"/>
</dbReference>
<evidence type="ECO:0000256" key="1">
    <source>
        <dbReference type="ARBA" id="ARBA00022679"/>
    </source>
</evidence>
<proteinExistence type="predicted"/>
<gene>
    <name evidence="4" type="primary">kfoC</name>
    <name evidence="4" type="ORF">VTH8203_01451</name>
</gene>
<dbReference type="Proteomes" id="UP000219336">
    <property type="component" value="Unassembled WGS sequence"/>
</dbReference>
<reference evidence="5" key="1">
    <citation type="submission" date="2016-06" db="EMBL/GenBank/DDBJ databases">
        <authorList>
            <person name="Rodrigo-Torres L."/>
            <person name="Arahal R.D."/>
            <person name="Lucena T."/>
        </authorList>
    </citation>
    <scope>NUCLEOTIDE SEQUENCE [LARGE SCALE GENOMIC DNA]</scope>
    <source>
        <strain evidence="5">CECT8203</strain>
    </source>
</reference>
<keyword evidence="1" id="KW-0808">Transferase</keyword>
<dbReference type="PANTHER" id="PTHR43685">
    <property type="entry name" value="GLYCOSYLTRANSFERASE"/>
    <property type="match status" value="1"/>
</dbReference>
<dbReference type="InterPro" id="IPR050834">
    <property type="entry name" value="Glycosyltransf_2"/>
</dbReference>
<sequence length="271" mass="31423">MSGSIEVIMAAYNNVRDMQLVFEGYLRQTDKSFQLCIADDGSGPEVKTLVDLYSALGLNIRHIWQPDNGFRKTSIVNRAIASSDAEYIIFTDNDCIPSKYYIEDYRHYLCSDKILIGRRVDMYNGASHLLRTHQVSLDTLEKPVWLLWHAIKRNLKRPEMGIRFPEFVVNFWNKKKRGAIGANMAMPRKSLIEVNGYDADFEGYGMEETDLLYRLNAQGYKNQTVLGRCAMYHLYHKEKQQGPEASEMFQQKRKQNLTRCLNGIDQIRESQ</sequence>
<dbReference type="AlphaFoldDB" id="A0A240EH10"/>
<dbReference type="Gene3D" id="3.90.550.10">
    <property type="entry name" value="Spore Coat Polysaccharide Biosynthesis Protein SpsA, Chain A"/>
    <property type="match status" value="1"/>
</dbReference>
<feature type="domain" description="Galactosyltransferase C-terminal" evidence="3">
    <location>
        <begin position="175"/>
        <end position="237"/>
    </location>
</feature>
<evidence type="ECO:0000313" key="5">
    <source>
        <dbReference type="Proteomes" id="UP000219336"/>
    </source>
</evidence>
<dbReference type="GO" id="GO:0016740">
    <property type="term" value="F:transferase activity"/>
    <property type="evidence" value="ECO:0007669"/>
    <property type="project" value="UniProtKB-KW"/>
</dbReference>
<dbReference type="Pfam" id="PF00535">
    <property type="entry name" value="Glycos_transf_2"/>
    <property type="match status" value="1"/>
</dbReference>
<dbReference type="EMBL" id="OANU01000014">
    <property type="protein sequence ID" value="SNX47836.1"/>
    <property type="molecule type" value="Genomic_DNA"/>
</dbReference>
<evidence type="ECO:0000313" key="4">
    <source>
        <dbReference type="EMBL" id="SNX47836.1"/>
    </source>
</evidence>
<accession>A0A240EH10</accession>
<protein>
    <submittedName>
        <fullName evidence="4">Chondroitin synthase</fullName>
    </submittedName>
</protein>
<dbReference type="InterPro" id="IPR027791">
    <property type="entry name" value="Galactosyl_T_C"/>
</dbReference>
<feature type="domain" description="Glycosyltransferase 2-like" evidence="2">
    <location>
        <begin position="7"/>
        <end position="167"/>
    </location>
</feature>
<keyword evidence="5" id="KW-1185">Reference proteome</keyword>
<organism evidence="4 5">
    <name type="scientific">Vibrio thalassae</name>
    <dbReference type="NCBI Taxonomy" id="1243014"/>
    <lineage>
        <taxon>Bacteria</taxon>
        <taxon>Pseudomonadati</taxon>
        <taxon>Pseudomonadota</taxon>
        <taxon>Gammaproteobacteria</taxon>
        <taxon>Vibrionales</taxon>
        <taxon>Vibrionaceae</taxon>
        <taxon>Vibrio</taxon>
    </lineage>
</organism>
<dbReference type="OrthoDB" id="9801954at2"/>
<dbReference type="InterPro" id="IPR029044">
    <property type="entry name" value="Nucleotide-diphossugar_trans"/>
</dbReference>